<gene>
    <name evidence="11" type="ORF">J2851_001474</name>
</gene>
<evidence type="ECO:0000259" key="10">
    <source>
        <dbReference type="Pfam" id="PF16998"/>
    </source>
</evidence>
<dbReference type="InterPro" id="IPR008816">
    <property type="entry name" value="Gly_zipper_2TM_dom"/>
</dbReference>
<comment type="subcellular location">
    <subcellularLocation>
        <location evidence="1">Cell outer membrane</location>
        <topology evidence="1">Lipid-anchor</topology>
    </subcellularLocation>
</comment>
<feature type="domain" description="Surface antigen" evidence="10">
    <location>
        <begin position="74"/>
        <end position="156"/>
    </location>
</feature>
<evidence type="ECO:0000256" key="3">
    <source>
        <dbReference type="ARBA" id="ARBA00015281"/>
    </source>
</evidence>
<dbReference type="Proteomes" id="UP000781958">
    <property type="component" value="Unassembled WGS sequence"/>
</dbReference>
<name>A0ABS4SGZ8_9PROT</name>
<evidence type="ECO:0000256" key="4">
    <source>
        <dbReference type="ARBA" id="ARBA00022729"/>
    </source>
</evidence>
<reference evidence="11 12" key="1">
    <citation type="submission" date="2021-03" db="EMBL/GenBank/DDBJ databases">
        <title>Genomic Encyclopedia of Type Strains, Phase III (KMG-III): the genomes of soil and plant-associated and newly described type strains.</title>
        <authorList>
            <person name="Whitman W."/>
        </authorList>
    </citation>
    <scope>NUCLEOTIDE SEQUENCE [LARGE SCALE GENOMIC DNA]</scope>
    <source>
        <strain evidence="11 12">IMMIB AFH-6</strain>
    </source>
</reference>
<evidence type="ECO:0000256" key="5">
    <source>
        <dbReference type="ARBA" id="ARBA00023139"/>
    </source>
</evidence>
<evidence type="ECO:0000256" key="2">
    <source>
        <dbReference type="ARBA" id="ARBA00008681"/>
    </source>
</evidence>
<keyword evidence="4 8" id="KW-0732">Signal</keyword>
<comment type="caution">
    <text evidence="11">The sequence shown here is derived from an EMBL/GenBank/DDBJ whole genome shotgun (WGS) entry which is preliminary data.</text>
</comment>
<dbReference type="PIRSF" id="PIRSF002721">
    <property type="entry name" value="Surface_antigen_Rickettsia"/>
    <property type="match status" value="1"/>
</dbReference>
<dbReference type="EMBL" id="JAGINP010000004">
    <property type="protein sequence ID" value="MBP2291725.1"/>
    <property type="molecule type" value="Genomic_DNA"/>
</dbReference>
<organism evidence="11 12">
    <name type="scientific">Azospirillum rugosum</name>
    <dbReference type="NCBI Taxonomy" id="416170"/>
    <lineage>
        <taxon>Bacteria</taxon>
        <taxon>Pseudomonadati</taxon>
        <taxon>Pseudomonadota</taxon>
        <taxon>Alphaproteobacteria</taxon>
        <taxon>Rhodospirillales</taxon>
        <taxon>Azospirillaceae</taxon>
        <taxon>Azospirillum</taxon>
    </lineage>
</organism>
<evidence type="ECO:0000313" key="12">
    <source>
        <dbReference type="Proteomes" id="UP000781958"/>
    </source>
</evidence>
<keyword evidence="5" id="KW-0564">Palmitate</keyword>
<evidence type="ECO:0000256" key="7">
    <source>
        <dbReference type="SAM" id="MobiDB-lite"/>
    </source>
</evidence>
<dbReference type="InterPro" id="IPR016364">
    <property type="entry name" value="Surface_antigen_Rickettsia"/>
</dbReference>
<accession>A0ABS4SGZ8</accession>
<evidence type="ECO:0000256" key="6">
    <source>
        <dbReference type="ARBA" id="ARBA00023288"/>
    </source>
</evidence>
<dbReference type="RefSeq" id="WP_209765300.1">
    <property type="nucleotide sequence ID" value="NZ_JAGINP010000004.1"/>
</dbReference>
<keyword evidence="6" id="KW-0449">Lipoprotein</keyword>
<dbReference type="InterPro" id="IPR032635">
    <property type="entry name" value="Anti_2"/>
</dbReference>
<evidence type="ECO:0000256" key="1">
    <source>
        <dbReference type="ARBA" id="ARBA00004459"/>
    </source>
</evidence>
<feature type="compositionally biased region" description="Polar residues" evidence="7">
    <location>
        <begin position="100"/>
        <end position="110"/>
    </location>
</feature>
<feature type="chain" id="PRO_5045525242" description="17 kDa surface antigen" evidence="8">
    <location>
        <begin position="24"/>
        <end position="157"/>
    </location>
</feature>
<dbReference type="Pfam" id="PF05433">
    <property type="entry name" value="Rick_17kDa_Anti"/>
    <property type="match status" value="1"/>
</dbReference>
<protein>
    <recommendedName>
        <fullName evidence="3">17 kDa surface antigen</fullName>
    </recommendedName>
</protein>
<dbReference type="Pfam" id="PF16998">
    <property type="entry name" value="17kDa_Anti_2"/>
    <property type="match status" value="1"/>
</dbReference>
<comment type="similarity">
    <text evidence="2">Belongs to the rickettsiale 17 kDa surface antigen family.</text>
</comment>
<evidence type="ECO:0000256" key="8">
    <source>
        <dbReference type="SAM" id="SignalP"/>
    </source>
</evidence>
<dbReference type="PROSITE" id="PS51257">
    <property type="entry name" value="PROKAR_LIPOPROTEIN"/>
    <property type="match status" value="1"/>
</dbReference>
<evidence type="ECO:0000313" key="11">
    <source>
        <dbReference type="EMBL" id="MBP2291725.1"/>
    </source>
</evidence>
<sequence>MKKIAVTAIIALSLAGCSQSGNGYGTKQTVGTVGGAVAGGALGSRFGGGTGKLITTGVGTLLGAYLGSELGQSLDRADEGYAQQAASQAYSAPIGSTIQWNNPESGNRGTITPVRDGRDSSGAYCREYQQTVYVNGRAQQANGTACQQPDGSWRIVS</sequence>
<proteinExistence type="inferred from homology"/>
<feature type="region of interest" description="Disordered" evidence="7">
    <location>
        <begin position="100"/>
        <end position="120"/>
    </location>
</feature>
<keyword evidence="12" id="KW-1185">Reference proteome</keyword>
<feature type="domain" description="Glycine zipper 2TM" evidence="9">
    <location>
        <begin position="30"/>
        <end position="71"/>
    </location>
</feature>
<feature type="signal peptide" evidence="8">
    <location>
        <begin position="1"/>
        <end position="23"/>
    </location>
</feature>
<evidence type="ECO:0000259" key="9">
    <source>
        <dbReference type="Pfam" id="PF05433"/>
    </source>
</evidence>